<dbReference type="InterPro" id="IPR002146">
    <property type="entry name" value="ATP_synth_b/b'su_bac/chlpt"/>
</dbReference>
<feature type="coiled-coil region" evidence="17">
    <location>
        <begin position="40"/>
        <end position="115"/>
    </location>
</feature>
<evidence type="ECO:0000256" key="12">
    <source>
        <dbReference type="ARBA" id="ARBA00025198"/>
    </source>
</evidence>
<comment type="function">
    <text evidence="12 15">F(1)F(0) ATP synthase produces ATP from ADP in the presence of a proton or sodium gradient. F-type ATPases consist of two structural domains, F(1) containing the extramembraneous catalytic core and F(0) containing the membrane proton channel, linked together by a central stalk and a peripheral stalk. During catalysis, ATP synthesis in the catalytic domain of F(1) is coupled via a rotary mechanism of the central stalk subunits to proton translocation.</text>
</comment>
<dbReference type="OrthoDB" id="8479836at2"/>
<proteinExistence type="inferred from homology"/>
<keyword evidence="7 15" id="KW-0375">Hydrogen ion transport</keyword>
<keyword evidence="10 15" id="KW-0472">Membrane</keyword>
<comment type="similarity">
    <text evidence="2 15 16">Belongs to the ATPase B chain family.</text>
</comment>
<evidence type="ECO:0000256" key="4">
    <source>
        <dbReference type="ARBA" id="ARBA00022475"/>
    </source>
</evidence>
<dbReference type="RefSeq" id="WP_114772243.1">
    <property type="nucleotide sequence ID" value="NZ_QQBB01000010.1"/>
</dbReference>
<keyword evidence="6 15" id="KW-0812">Transmembrane</keyword>
<keyword evidence="3 15" id="KW-0813">Transport</keyword>
<comment type="subunit">
    <text evidence="14 15">F-type ATPases have 2 components, F(1) - the catalytic core - and F(0) - the membrane proton channel. F(1) has five subunits: alpha(3), beta(3), gamma(1), delta(1), epsilon(1). F(0) has three main subunits: a(1), b(2) and c(10-14). The alpha and beta chains form an alternating ring which encloses part of the gamma chain. F(1) is attached to F(0) by a central stalk formed by the gamma and epsilon chains, while a peripheral stalk is formed by the delta and b chains.</text>
</comment>
<feature type="transmembrane region" description="Helical" evidence="15">
    <location>
        <begin position="7"/>
        <end position="25"/>
    </location>
</feature>
<evidence type="ECO:0000256" key="14">
    <source>
        <dbReference type="ARBA" id="ARBA00025830"/>
    </source>
</evidence>
<comment type="function">
    <text evidence="13">Component of the F(0) channel, it forms part of the peripheral stalk, linking F(1) to F(0). The b'-subunit is a diverged and duplicated form of b found in plants and photosynthetic bacteria.</text>
</comment>
<evidence type="ECO:0000256" key="7">
    <source>
        <dbReference type="ARBA" id="ARBA00022781"/>
    </source>
</evidence>
<name>A0A370HD56_9HYPH</name>
<evidence type="ECO:0000256" key="15">
    <source>
        <dbReference type="HAMAP-Rule" id="MF_01398"/>
    </source>
</evidence>
<dbReference type="AlphaFoldDB" id="A0A370HD56"/>
<evidence type="ECO:0000313" key="19">
    <source>
        <dbReference type="Proteomes" id="UP000254925"/>
    </source>
</evidence>
<dbReference type="Proteomes" id="UP000254925">
    <property type="component" value="Unassembled WGS sequence"/>
</dbReference>
<evidence type="ECO:0000256" key="11">
    <source>
        <dbReference type="ARBA" id="ARBA00023310"/>
    </source>
</evidence>
<gene>
    <name evidence="15" type="primary">atpF</name>
    <name evidence="18" type="ORF">DES45_110102</name>
</gene>
<evidence type="ECO:0000256" key="5">
    <source>
        <dbReference type="ARBA" id="ARBA00022547"/>
    </source>
</evidence>
<evidence type="ECO:0000256" key="17">
    <source>
        <dbReference type="SAM" id="Coils"/>
    </source>
</evidence>
<keyword evidence="5 15" id="KW-0138">CF(0)</keyword>
<keyword evidence="9 15" id="KW-0406">Ion transport</keyword>
<dbReference type="GO" id="GO:0046961">
    <property type="term" value="F:proton-transporting ATPase activity, rotational mechanism"/>
    <property type="evidence" value="ECO:0007669"/>
    <property type="project" value="TreeGrafter"/>
</dbReference>
<keyword evidence="11 15" id="KW-0066">ATP synthesis</keyword>
<accession>A0A370HD56</accession>
<dbReference type="GO" id="GO:0005886">
    <property type="term" value="C:plasma membrane"/>
    <property type="evidence" value="ECO:0007669"/>
    <property type="project" value="UniProtKB-SubCell"/>
</dbReference>
<comment type="caution">
    <text evidence="18">The sequence shown here is derived from an EMBL/GenBank/DDBJ whole genome shotgun (WGS) entry which is preliminary data.</text>
</comment>
<evidence type="ECO:0000256" key="6">
    <source>
        <dbReference type="ARBA" id="ARBA00022692"/>
    </source>
</evidence>
<dbReference type="CDD" id="cd06503">
    <property type="entry name" value="ATP-synt_Fo_b"/>
    <property type="match status" value="1"/>
</dbReference>
<evidence type="ECO:0000256" key="1">
    <source>
        <dbReference type="ARBA" id="ARBA00004377"/>
    </source>
</evidence>
<dbReference type="PANTHER" id="PTHR33445">
    <property type="entry name" value="ATP SYNTHASE SUBUNIT B', CHLOROPLASTIC"/>
    <property type="match status" value="1"/>
</dbReference>
<evidence type="ECO:0000256" key="9">
    <source>
        <dbReference type="ARBA" id="ARBA00023065"/>
    </source>
</evidence>
<keyword evidence="17" id="KW-0175">Coiled coil</keyword>
<keyword evidence="4 15" id="KW-1003">Cell membrane</keyword>
<comment type="subcellular location">
    <subcellularLocation>
        <location evidence="1">Cell inner membrane</location>
        <topology evidence="1">Single-pass membrane protein</topology>
    </subcellularLocation>
    <subcellularLocation>
        <location evidence="15">Cell membrane</location>
        <topology evidence="15">Single-pass membrane protein</topology>
    </subcellularLocation>
</comment>
<dbReference type="PANTHER" id="PTHR33445:SF1">
    <property type="entry name" value="ATP SYNTHASE SUBUNIT B"/>
    <property type="match status" value="1"/>
</dbReference>
<keyword evidence="19" id="KW-1185">Reference proteome</keyword>
<reference evidence="18 19" key="1">
    <citation type="submission" date="2018-07" db="EMBL/GenBank/DDBJ databases">
        <title>Genomic Encyclopedia of Type Strains, Phase IV (KMG-IV): sequencing the most valuable type-strain genomes for metagenomic binning, comparative biology and taxonomic classification.</title>
        <authorList>
            <person name="Goeker M."/>
        </authorList>
    </citation>
    <scope>NUCLEOTIDE SEQUENCE [LARGE SCALE GENOMIC DNA]</scope>
    <source>
        <strain evidence="18 19">DSM 14364</strain>
    </source>
</reference>
<dbReference type="HAMAP" id="MF_01398">
    <property type="entry name" value="ATP_synth_b_bprime"/>
    <property type="match status" value="1"/>
</dbReference>
<evidence type="ECO:0000256" key="13">
    <source>
        <dbReference type="ARBA" id="ARBA00025614"/>
    </source>
</evidence>
<evidence type="ECO:0000256" key="16">
    <source>
        <dbReference type="RuleBase" id="RU003848"/>
    </source>
</evidence>
<evidence type="ECO:0000256" key="3">
    <source>
        <dbReference type="ARBA" id="ARBA00022448"/>
    </source>
</evidence>
<dbReference type="GO" id="GO:0046933">
    <property type="term" value="F:proton-transporting ATP synthase activity, rotational mechanism"/>
    <property type="evidence" value="ECO:0007669"/>
    <property type="project" value="UniProtKB-UniRule"/>
</dbReference>
<organism evidence="18 19">
    <name type="scientific">Microvirga subterranea</name>
    <dbReference type="NCBI Taxonomy" id="186651"/>
    <lineage>
        <taxon>Bacteria</taxon>
        <taxon>Pseudomonadati</taxon>
        <taxon>Pseudomonadota</taxon>
        <taxon>Alphaproteobacteria</taxon>
        <taxon>Hyphomicrobiales</taxon>
        <taxon>Methylobacteriaceae</taxon>
        <taxon>Microvirga</taxon>
    </lineage>
</organism>
<protein>
    <recommendedName>
        <fullName evidence="15">ATP synthase subunit b</fullName>
    </recommendedName>
    <alternativeName>
        <fullName evidence="15">ATP synthase F(0) sector subunit b</fullName>
    </alternativeName>
    <alternativeName>
        <fullName evidence="15">ATPase subunit I</fullName>
    </alternativeName>
    <alternativeName>
        <fullName evidence="15">F-type ATPase subunit b</fullName>
        <shortName evidence="15">F-ATPase subunit b</shortName>
    </alternativeName>
</protein>
<evidence type="ECO:0000313" key="18">
    <source>
        <dbReference type="EMBL" id="RDI55157.1"/>
    </source>
</evidence>
<dbReference type="Pfam" id="PF00430">
    <property type="entry name" value="ATP-synt_B"/>
    <property type="match status" value="1"/>
</dbReference>
<keyword evidence="8 15" id="KW-1133">Transmembrane helix</keyword>
<dbReference type="InterPro" id="IPR050059">
    <property type="entry name" value="ATP_synthase_B_chain"/>
</dbReference>
<evidence type="ECO:0000256" key="2">
    <source>
        <dbReference type="ARBA" id="ARBA00005513"/>
    </source>
</evidence>
<dbReference type="EMBL" id="QQBB01000010">
    <property type="protein sequence ID" value="RDI55157.1"/>
    <property type="molecule type" value="Genomic_DNA"/>
</dbReference>
<sequence>MFASAEFWVAVAFLIFWGILFYYGVPGKLVTSLDSRGKRIADELAEAKRLRQDAERLLKEFEAKRAAAEREAADIVSTAREEAERLAQEAQEKMADFVRRRTASAEARIAQAESQASAEVRAAAVDAAIRASERVLREQISGPTAASLVTQSLGDVRRKLQ</sequence>
<evidence type="ECO:0000256" key="10">
    <source>
        <dbReference type="ARBA" id="ARBA00023136"/>
    </source>
</evidence>
<dbReference type="GO" id="GO:0045259">
    <property type="term" value="C:proton-transporting ATP synthase complex"/>
    <property type="evidence" value="ECO:0007669"/>
    <property type="project" value="UniProtKB-KW"/>
</dbReference>
<evidence type="ECO:0000256" key="8">
    <source>
        <dbReference type="ARBA" id="ARBA00022989"/>
    </source>
</evidence>